<keyword evidence="2" id="KW-1185">Reference proteome</keyword>
<evidence type="ECO:0000313" key="1">
    <source>
        <dbReference type="EMBL" id="QHI69841.1"/>
    </source>
</evidence>
<dbReference type="RefSeq" id="WP_160629023.1">
    <property type="nucleotide sequence ID" value="NZ_CP047593.1"/>
</dbReference>
<evidence type="ECO:0000313" key="2">
    <source>
        <dbReference type="Proteomes" id="UP000464954"/>
    </source>
</evidence>
<sequence length="543" mass="63022">MKKKTILLILLAIGCVWFAAAEKRTVPFKMLFNHDGTYLHTCVHEWTDQKLNAGEQLKASVREIAATGVEAVALSAGNGEIPWWQSKFYPDHWEWNAQYTGRKPDAYGRYVMDGGDMVQDFVDVCREQGLTAIMSLRLKDEHGVGEKSVWVSKFFIENQHLRIDDRHAPIFGYRGLDWMYPRVVAQKLNYVREWCENYDIDGIELDFMRFFPFFNEEMTSDAQRRRILDQFVEDVRKILDKTARDGKRRYLGVRVPNRLSMYKRFGFDLGYWDQQGWTDYAVISPSYCSQVENELAKFRAWAPDTSLIFEMTHCVTRSTSLSWGRPGLTGGDDYQVRFMTPERLTTMANVAWERGCDGVSLFNIMYCRPGKRKYGQVHGGNYNPGDPAMDLFPKLTDKEWLAKQPQHYWINWWWKSGYFGDQFVLPVTFVNLSEHTFDLDMSPPSVPVKRAVLRMQMVERTPKLGWEVFVNDVKLTPIDERDELFSDPYGGFTGHIDQYCAFELPPSAVIDGQNKIRVRLADGPLNDQFSADLMHLEVALYTD</sequence>
<dbReference type="SUPFAM" id="SSF51445">
    <property type="entry name" value="(Trans)glycosidases"/>
    <property type="match status" value="1"/>
</dbReference>
<dbReference type="AlphaFoldDB" id="A0A6P1M7K2"/>
<protein>
    <recommendedName>
        <fullName evidence="3">Glycosyl hydrolase-like 10 domain-containing protein</fullName>
    </recommendedName>
</protein>
<organism evidence="1 2">
    <name type="scientific">Tichowtungia aerotolerans</name>
    <dbReference type="NCBI Taxonomy" id="2697043"/>
    <lineage>
        <taxon>Bacteria</taxon>
        <taxon>Pseudomonadati</taxon>
        <taxon>Kiritimatiellota</taxon>
        <taxon>Tichowtungiia</taxon>
        <taxon>Tichowtungiales</taxon>
        <taxon>Tichowtungiaceae</taxon>
        <taxon>Tichowtungia</taxon>
    </lineage>
</organism>
<proteinExistence type="predicted"/>
<dbReference type="PROSITE" id="PS51257">
    <property type="entry name" value="PROKAR_LIPOPROTEIN"/>
    <property type="match status" value="1"/>
</dbReference>
<dbReference type="Proteomes" id="UP000464954">
    <property type="component" value="Chromosome"/>
</dbReference>
<dbReference type="KEGG" id="taer:GT409_10390"/>
<name>A0A6P1M7K2_9BACT</name>
<gene>
    <name evidence="1" type="ORF">GT409_10390</name>
</gene>
<evidence type="ECO:0008006" key="3">
    <source>
        <dbReference type="Google" id="ProtNLM"/>
    </source>
</evidence>
<dbReference type="EMBL" id="CP047593">
    <property type="protein sequence ID" value="QHI69841.1"/>
    <property type="molecule type" value="Genomic_DNA"/>
</dbReference>
<reference evidence="1 2" key="1">
    <citation type="submission" date="2020-01" db="EMBL/GenBank/DDBJ databases">
        <title>Ponticoccus aerotolerans gen. nov., sp. nov., an anaerobic bacterium and proposal of Ponticoccusceae fam. nov., Ponticoccusles ord. nov. and Ponticoccuse classis nov. in the phylum Kiritimatiellaeota.</title>
        <authorList>
            <person name="Zhou L.Y."/>
            <person name="Du Z.J."/>
        </authorList>
    </citation>
    <scope>NUCLEOTIDE SEQUENCE [LARGE SCALE GENOMIC DNA]</scope>
    <source>
        <strain evidence="1 2">S-5007</strain>
    </source>
</reference>
<dbReference type="InterPro" id="IPR017853">
    <property type="entry name" value="GH"/>
</dbReference>
<accession>A0A6P1M7K2</accession>